<dbReference type="CDD" id="cd14869">
    <property type="entry name" value="uS7_Bacteria"/>
    <property type="match status" value="1"/>
</dbReference>
<proteinExistence type="inferred from homology"/>
<reference evidence="9 10" key="1">
    <citation type="journal article" date="2016" name="Nat. Commun.">
        <title>Thousands of microbial genomes shed light on interconnected biogeochemical processes in an aquifer system.</title>
        <authorList>
            <person name="Anantharaman K."/>
            <person name="Brown C.T."/>
            <person name="Hug L.A."/>
            <person name="Sharon I."/>
            <person name="Castelle C.J."/>
            <person name="Probst A.J."/>
            <person name="Thomas B.C."/>
            <person name="Singh A."/>
            <person name="Wilkins M.J."/>
            <person name="Karaoz U."/>
            <person name="Brodie E.L."/>
            <person name="Williams K.H."/>
            <person name="Hubbard S.S."/>
            <person name="Banfield J.F."/>
        </authorList>
    </citation>
    <scope>NUCLEOTIDE SEQUENCE [LARGE SCALE GENOMIC DNA]</scope>
</reference>
<evidence type="ECO:0000256" key="6">
    <source>
        <dbReference type="HAMAP-Rule" id="MF_00480"/>
    </source>
</evidence>
<evidence type="ECO:0000256" key="3">
    <source>
        <dbReference type="ARBA" id="ARBA00022884"/>
    </source>
</evidence>
<dbReference type="InterPro" id="IPR000235">
    <property type="entry name" value="Ribosomal_uS7"/>
</dbReference>
<keyword evidence="3 6" id="KW-0694">RNA-binding</keyword>
<dbReference type="Gene3D" id="1.10.455.10">
    <property type="entry name" value="Ribosomal protein S7 domain"/>
    <property type="match status" value="1"/>
</dbReference>
<dbReference type="InterPro" id="IPR036823">
    <property type="entry name" value="Ribosomal_uS7_dom_sf"/>
</dbReference>
<evidence type="ECO:0000256" key="4">
    <source>
        <dbReference type="ARBA" id="ARBA00022980"/>
    </source>
</evidence>
<protein>
    <recommendedName>
        <fullName evidence="6">Small ribosomal subunit protein uS7</fullName>
    </recommendedName>
</protein>
<dbReference type="SUPFAM" id="SSF47973">
    <property type="entry name" value="Ribosomal protein S7"/>
    <property type="match status" value="1"/>
</dbReference>
<name>A0A1G2ARV0_9BACT</name>
<accession>A0A1G2ARV0</accession>
<comment type="caution">
    <text evidence="9">The sequence shown here is derived from an EMBL/GenBank/DDBJ whole genome shotgun (WGS) entry which is preliminary data.</text>
</comment>
<dbReference type="EMBL" id="MHKB01000008">
    <property type="protein sequence ID" value="OGY79641.1"/>
    <property type="molecule type" value="Genomic_DNA"/>
</dbReference>
<gene>
    <name evidence="6" type="primary">rpsG</name>
    <name evidence="9" type="ORF">A3B74_02615</name>
</gene>
<evidence type="ECO:0000259" key="8">
    <source>
        <dbReference type="Pfam" id="PF00177"/>
    </source>
</evidence>
<dbReference type="GO" id="GO:0015935">
    <property type="term" value="C:small ribosomal subunit"/>
    <property type="evidence" value="ECO:0007669"/>
    <property type="project" value="InterPro"/>
</dbReference>
<evidence type="ECO:0000256" key="1">
    <source>
        <dbReference type="ARBA" id="ARBA00007151"/>
    </source>
</evidence>
<dbReference type="Proteomes" id="UP000177165">
    <property type="component" value="Unassembled WGS sequence"/>
</dbReference>
<keyword evidence="2 6" id="KW-0699">rRNA-binding</keyword>
<keyword evidence="5 6" id="KW-0687">Ribonucleoprotein</keyword>
<dbReference type="HAMAP" id="MF_00480_B">
    <property type="entry name" value="Ribosomal_uS7_B"/>
    <property type="match status" value="1"/>
</dbReference>
<dbReference type="STRING" id="1798540.A3B74_02615"/>
<dbReference type="InterPro" id="IPR023798">
    <property type="entry name" value="Ribosomal_uS7_dom"/>
</dbReference>
<dbReference type="AlphaFoldDB" id="A0A1G2ARV0"/>
<evidence type="ECO:0000313" key="10">
    <source>
        <dbReference type="Proteomes" id="UP000177165"/>
    </source>
</evidence>
<dbReference type="GO" id="GO:0019843">
    <property type="term" value="F:rRNA binding"/>
    <property type="evidence" value="ECO:0007669"/>
    <property type="project" value="UniProtKB-UniRule"/>
</dbReference>
<dbReference type="Pfam" id="PF00177">
    <property type="entry name" value="Ribosomal_S7"/>
    <property type="match status" value="1"/>
</dbReference>
<organism evidence="9 10">
    <name type="scientific">Candidatus Kerfeldbacteria bacterium RIFCSPHIGHO2_02_FULL_42_14</name>
    <dbReference type="NCBI Taxonomy" id="1798540"/>
    <lineage>
        <taxon>Bacteria</taxon>
        <taxon>Candidatus Kerfeldiibacteriota</taxon>
    </lineage>
</organism>
<comment type="similarity">
    <text evidence="1 6 7">Belongs to the universal ribosomal protein uS7 family.</text>
</comment>
<dbReference type="InterPro" id="IPR020606">
    <property type="entry name" value="Ribosomal_uS7_CS"/>
</dbReference>
<evidence type="ECO:0000256" key="2">
    <source>
        <dbReference type="ARBA" id="ARBA00022730"/>
    </source>
</evidence>
<keyword evidence="4 6" id="KW-0689">Ribosomal protein</keyword>
<keyword evidence="6" id="KW-0820">tRNA-binding</keyword>
<dbReference type="FunFam" id="1.10.455.10:FF:000001">
    <property type="entry name" value="30S ribosomal protein S7"/>
    <property type="match status" value="1"/>
</dbReference>
<feature type="domain" description="Small ribosomal subunit protein uS7" evidence="8">
    <location>
        <begin position="2"/>
        <end position="148"/>
    </location>
</feature>
<dbReference type="GO" id="GO:0003735">
    <property type="term" value="F:structural constituent of ribosome"/>
    <property type="evidence" value="ECO:0007669"/>
    <property type="project" value="InterPro"/>
</dbReference>
<dbReference type="NCBIfam" id="TIGR01029">
    <property type="entry name" value="rpsG_bact"/>
    <property type="match status" value="1"/>
</dbReference>
<dbReference type="GO" id="GO:0000049">
    <property type="term" value="F:tRNA binding"/>
    <property type="evidence" value="ECO:0007669"/>
    <property type="project" value="UniProtKB-UniRule"/>
</dbReference>
<evidence type="ECO:0000313" key="9">
    <source>
        <dbReference type="EMBL" id="OGY79641.1"/>
    </source>
</evidence>
<dbReference type="GO" id="GO:0006412">
    <property type="term" value="P:translation"/>
    <property type="evidence" value="ECO:0007669"/>
    <property type="project" value="UniProtKB-UniRule"/>
</dbReference>
<dbReference type="InterPro" id="IPR005717">
    <property type="entry name" value="Ribosomal_uS7_bac/org-type"/>
</dbReference>
<dbReference type="PIRSF" id="PIRSF002122">
    <property type="entry name" value="RPS7p_RPS7a_RPS5e_RPS7o"/>
    <property type="match status" value="1"/>
</dbReference>
<evidence type="ECO:0000256" key="7">
    <source>
        <dbReference type="RuleBase" id="RU003619"/>
    </source>
</evidence>
<comment type="subunit">
    <text evidence="6">Part of the 30S ribosomal subunit. Contacts proteins S9 and S11.</text>
</comment>
<dbReference type="PANTHER" id="PTHR11205">
    <property type="entry name" value="RIBOSOMAL PROTEIN S7"/>
    <property type="match status" value="1"/>
</dbReference>
<dbReference type="PROSITE" id="PS00052">
    <property type="entry name" value="RIBOSOMAL_S7"/>
    <property type="match status" value="1"/>
</dbReference>
<evidence type="ECO:0000256" key="5">
    <source>
        <dbReference type="ARBA" id="ARBA00023274"/>
    </source>
</evidence>
<sequence>MRGKQSPKRDIDPDPKYNSTIIAKFINAIMERGKKTVAQKIVYDCFHIIQKKTNQNPLDMFDLAVRNVTPMVEVRSRRIGGSNYQVPVEVKGTRRTALTFRWIIGAAASRKGKPMREKLAEEIIAASKNEGDAVKKKQDVQRMAEANRAFAHFA</sequence>
<comment type="function">
    <text evidence="6">One of the primary rRNA binding proteins, it binds directly to 16S rRNA where it nucleates assembly of the head domain of the 30S subunit. Is located at the subunit interface close to the decoding center, probably blocks exit of the E-site tRNA.</text>
</comment>